<dbReference type="PANTHER" id="PTHR41771">
    <property type="entry name" value="MEMBRANE PROTEIN-RELATED"/>
    <property type="match status" value="1"/>
</dbReference>
<dbReference type="OrthoDB" id="5753718at2"/>
<keyword evidence="1" id="KW-1133">Transmembrane helix</keyword>
<dbReference type="Proteomes" id="UP000467132">
    <property type="component" value="Unassembled WGS sequence"/>
</dbReference>
<dbReference type="RefSeq" id="WP_160195935.1">
    <property type="nucleotide sequence ID" value="NZ_QXXA01000001.1"/>
</dbReference>
<proteinExistence type="predicted"/>
<feature type="transmembrane region" description="Helical" evidence="1">
    <location>
        <begin position="124"/>
        <end position="142"/>
    </location>
</feature>
<dbReference type="EMBL" id="QXXA01000001">
    <property type="protein sequence ID" value="NBI05428.1"/>
    <property type="molecule type" value="Genomic_DNA"/>
</dbReference>
<feature type="transmembrane region" description="Helical" evidence="1">
    <location>
        <begin position="308"/>
        <end position="326"/>
    </location>
</feature>
<dbReference type="AlphaFoldDB" id="A0A845QW96"/>
<dbReference type="Pfam" id="PF07907">
    <property type="entry name" value="YibE_F"/>
    <property type="match status" value="1"/>
</dbReference>
<dbReference type="PANTHER" id="PTHR41771:SF1">
    <property type="entry name" value="MEMBRANE PROTEIN"/>
    <property type="match status" value="1"/>
</dbReference>
<evidence type="ECO:0000313" key="3">
    <source>
        <dbReference type="Proteomes" id="UP000467132"/>
    </source>
</evidence>
<name>A0A845QW96_9CLOT</name>
<keyword evidence="1" id="KW-0472">Membrane</keyword>
<feature type="transmembrane region" description="Helical" evidence="1">
    <location>
        <begin position="198"/>
        <end position="225"/>
    </location>
</feature>
<feature type="transmembrane region" description="Helical" evidence="1">
    <location>
        <begin position="173"/>
        <end position="191"/>
    </location>
</feature>
<comment type="caution">
    <text evidence="2">The sequence shown here is derived from an EMBL/GenBank/DDBJ whole genome shotgun (WGS) entry which is preliminary data.</text>
</comment>
<evidence type="ECO:0000313" key="2">
    <source>
        <dbReference type="EMBL" id="NBI05428.1"/>
    </source>
</evidence>
<feature type="transmembrane region" description="Helical" evidence="1">
    <location>
        <begin position="149"/>
        <end position="167"/>
    </location>
</feature>
<dbReference type="InterPro" id="IPR012507">
    <property type="entry name" value="YibE_F"/>
</dbReference>
<organism evidence="2 3">
    <name type="scientific">Senegalia massiliensis</name>
    <dbReference type="NCBI Taxonomy" id="1720316"/>
    <lineage>
        <taxon>Bacteria</taxon>
        <taxon>Bacillati</taxon>
        <taxon>Bacillota</taxon>
        <taxon>Clostridia</taxon>
        <taxon>Eubacteriales</taxon>
        <taxon>Clostridiaceae</taxon>
        <taxon>Senegalia</taxon>
    </lineage>
</organism>
<gene>
    <name evidence="2" type="ORF">D3Z33_00985</name>
</gene>
<keyword evidence="1" id="KW-0812">Transmembrane</keyword>
<protein>
    <submittedName>
        <fullName evidence="2">YibE/F family protein</fullName>
    </submittedName>
</protein>
<reference evidence="2 3" key="1">
    <citation type="submission" date="2018-08" db="EMBL/GenBank/DDBJ databases">
        <title>Murine metabolic-syndrome-specific gut microbial biobank.</title>
        <authorList>
            <person name="Liu C."/>
        </authorList>
    </citation>
    <scope>NUCLEOTIDE SEQUENCE [LARGE SCALE GENOMIC DNA]</scope>
    <source>
        <strain evidence="2 3">583</strain>
    </source>
</reference>
<evidence type="ECO:0000256" key="1">
    <source>
        <dbReference type="SAM" id="Phobius"/>
    </source>
</evidence>
<feature type="transmembrane region" description="Helical" evidence="1">
    <location>
        <begin position="245"/>
        <end position="264"/>
    </location>
</feature>
<sequence>MDKKIFVFIILITLIFVNVNATFADQNVEEKPEPVRAKVLEILSEDEQETSYAEGETTTIQTIELEITSGENKGEKIIVENHVDSMFAYNIVVEQNDDVLVYLEKDESGEIIEGYISEIARDKYLLYLGIVFFLLLLIIGGLKGLKAIITLLITAFAVLKIMLPLILKGYNPIYLSIIISICIIAVTLVIISGFNRKALAAIIGTTGGVLVAGLITLIIGELASLTGLGTEEAQMLSLVEQGDSFNFKGILFAGIILGALGAVMDVSMSIASSINEIKTANPEMTTKQLIKSGMNVGKDIMGTMSNTLILAYSGGSIHLMLLFMAHDFNIIDIINRDMIASEILRALAGSIGLIFTVPITAIVASNLYNRIDKKTSSKH</sequence>
<accession>A0A845QW96</accession>
<feature type="transmembrane region" description="Helical" evidence="1">
    <location>
        <begin position="346"/>
        <end position="368"/>
    </location>
</feature>
<keyword evidence="3" id="KW-1185">Reference proteome</keyword>